<dbReference type="InterPro" id="IPR022672">
    <property type="entry name" value="Hexokinase_N"/>
</dbReference>
<evidence type="ECO:0000256" key="12">
    <source>
        <dbReference type="ARBA" id="ARBA00048160"/>
    </source>
</evidence>
<dbReference type="FunFam" id="3.30.420.40:FF:000805">
    <property type="entry name" value="Hexokinase-2"/>
    <property type="match status" value="1"/>
</dbReference>
<dbReference type="PRINTS" id="PR00475">
    <property type="entry name" value="HEXOKINASE"/>
</dbReference>
<dbReference type="SUPFAM" id="SSF53067">
    <property type="entry name" value="Actin-like ATPase domain"/>
    <property type="match status" value="2"/>
</dbReference>
<comment type="catalytic activity">
    <reaction evidence="12">
        <text>D-glucose + ATP = D-glucose 6-phosphate + ADP + H(+)</text>
        <dbReference type="Rhea" id="RHEA:17825"/>
        <dbReference type="ChEBI" id="CHEBI:4167"/>
        <dbReference type="ChEBI" id="CHEBI:15378"/>
        <dbReference type="ChEBI" id="CHEBI:30616"/>
        <dbReference type="ChEBI" id="CHEBI:61548"/>
        <dbReference type="ChEBI" id="CHEBI:456216"/>
        <dbReference type="EC" id="2.7.1.1"/>
    </reaction>
    <physiologicalReaction direction="left-to-right" evidence="12">
        <dbReference type="Rhea" id="RHEA:17826"/>
    </physiologicalReaction>
</comment>
<keyword evidence="6" id="KW-0547">Nucleotide-binding</keyword>
<dbReference type="Pfam" id="PF00349">
    <property type="entry name" value="Hexokinase_1"/>
    <property type="match status" value="1"/>
</dbReference>
<comment type="catalytic activity">
    <reaction evidence="11">
        <text>D-fructose + ATP = D-fructose 6-phosphate + ADP + H(+)</text>
        <dbReference type="Rhea" id="RHEA:16125"/>
        <dbReference type="ChEBI" id="CHEBI:15378"/>
        <dbReference type="ChEBI" id="CHEBI:30616"/>
        <dbReference type="ChEBI" id="CHEBI:37721"/>
        <dbReference type="ChEBI" id="CHEBI:61527"/>
        <dbReference type="ChEBI" id="CHEBI:456216"/>
        <dbReference type="EC" id="2.7.1.1"/>
    </reaction>
    <physiologicalReaction direction="left-to-right" evidence="11">
        <dbReference type="Rhea" id="RHEA:16126"/>
    </physiologicalReaction>
</comment>
<comment type="caution">
    <text evidence="14">The sequence shown here is derived from an EMBL/GenBank/DDBJ whole genome shotgun (WGS) entry which is preliminary data.</text>
</comment>
<evidence type="ECO:0000256" key="8">
    <source>
        <dbReference type="ARBA" id="ARBA00022840"/>
    </source>
</evidence>
<evidence type="ECO:0000256" key="4">
    <source>
        <dbReference type="ARBA" id="ARBA00012324"/>
    </source>
</evidence>
<dbReference type="EC" id="2.7.1.1" evidence="4"/>
<dbReference type="GO" id="GO:0019158">
    <property type="term" value="F:mannokinase activity"/>
    <property type="evidence" value="ECO:0007669"/>
    <property type="project" value="TreeGrafter"/>
</dbReference>
<keyword evidence="5" id="KW-0808">Transferase</keyword>
<sequence>MEKGLRTQPELLSGAPEKLVVALQGLEEVLAVDKFLLRKITDHLVKELEKGLSAEGGDIIVPQPMNVTWVMGYPTGKEQGKFLILDMGGTNLRVSQAELFGSDRDMESIQEKYSIPQSIKQGTADDLWDFVADCVQKFLQSRLREDERSKILPLAFTFSYPVIQSSIKFGVLQRWTKDFCVSGVEGHDVVFQLEAAFRAEVVALINDTVGTLFAAAYGDREAKIGSIASTGCNAAYMEEVGAIPKSKAAGYQAMLSSRSTPSQQLYEKMVSGPYLGELLRLVMLELHEAKLLFVGQDVSCLRQPNALDVSLFPTLEDDITECMENARKCLCEKMGLDPAPHELKTCRYLAELVGTRAARLYSCGIAAICKKRNIERCHVGVDGAIFGHYQNYRKRAAQALRDIFAWPDDLEDPIVFGFYKDGSGVGAALIAAQLTNIVTFTKLTASLSSLGKVCWMRLEDGIVRFTIIPDQGTQVWAQLPVEAIFDEQTYTLQSNSGVINLEVPIGALHRALRSATGATSAHLRLTKKGNIPLLALTVLSSSWTTGSNALGITNPSNGTASAAAPGASAAAAAPGVTGPRERETVITQEIPVKVLHETAVEGLHEPRCRDPDVHIILPSLAHLKSISERFSKLAGDARPAASGGIVSSTVTSPKLELSANMHGSLKLAIATDALRISSVWSDLVNPPLDPAQMSQSEIEQLPSERMRALGSDDEAGWAKVRIDSRDWSRVLSIGRLSPKVVACFIHETALILYVYLPGSWNGEDSCLTYYINSYAA</sequence>
<dbReference type="Gene3D" id="3.30.420.40">
    <property type="match status" value="1"/>
</dbReference>
<dbReference type="Gene3D" id="1.10.287.1250">
    <property type="match status" value="1"/>
</dbReference>
<dbReference type="PROSITE" id="PS51748">
    <property type="entry name" value="HEXOKINASE_2"/>
    <property type="match status" value="1"/>
</dbReference>
<dbReference type="Gene3D" id="3.70.10.10">
    <property type="match status" value="1"/>
</dbReference>
<dbReference type="InterPro" id="IPR043129">
    <property type="entry name" value="ATPase_NBD"/>
</dbReference>
<dbReference type="GO" id="GO:0030896">
    <property type="term" value="C:checkpoint clamp complex"/>
    <property type="evidence" value="ECO:0007669"/>
    <property type="project" value="InterPro"/>
</dbReference>
<comment type="similarity">
    <text evidence="3">Belongs to the hexokinase family.</text>
</comment>
<evidence type="ECO:0000256" key="6">
    <source>
        <dbReference type="ARBA" id="ARBA00022741"/>
    </source>
</evidence>
<evidence type="ECO:0000259" key="13">
    <source>
        <dbReference type="Pfam" id="PF00349"/>
    </source>
</evidence>
<dbReference type="GO" id="GO:0001678">
    <property type="term" value="P:intracellular glucose homeostasis"/>
    <property type="evidence" value="ECO:0007669"/>
    <property type="project" value="InterPro"/>
</dbReference>
<dbReference type="GO" id="GO:0006006">
    <property type="term" value="P:glucose metabolic process"/>
    <property type="evidence" value="ECO:0007669"/>
    <property type="project" value="TreeGrafter"/>
</dbReference>
<dbReference type="EMBL" id="JACBAE010001389">
    <property type="protein sequence ID" value="KAF7158040.1"/>
    <property type="molecule type" value="Genomic_DNA"/>
</dbReference>
<gene>
    <name evidence="14" type="ORF">CNMCM5623_002552</name>
</gene>
<comment type="pathway">
    <text evidence="2">Carbohydrate metabolism; hexose metabolism.</text>
</comment>
<reference evidence="14" key="1">
    <citation type="submission" date="2020-06" db="EMBL/GenBank/DDBJ databases">
        <title>Draft genome sequences of strains closely related to Aspergillus parafelis and Aspergillus hiratsukae.</title>
        <authorList>
            <person name="Dos Santos R.A.C."/>
            <person name="Rivero-Menendez O."/>
            <person name="Steenwyk J.L."/>
            <person name="Mead M.E."/>
            <person name="Goldman G.H."/>
            <person name="Alastruey-Izquierdo A."/>
            <person name="Rokas A."/>
        </authorList>
    </citation>
    <scope>NUCLEOTIDE SEQUENCE</scope>
    <source>
        <strain evidence="14">CNM-CM5623</strain>
    </source>
</reference>
<comment type="catalytic activity">
    <reaction evidence="10">
        <text>a D-hexose + ATP = a D-hexose 6-phosphate + ADP + H(+)</text>
        <dbReference type="Rhea" id="RHEA:22740"/>
        <dbReference type="ChEBI" id="CHEBI:4194"/>
        <dbReference type="ChEBI" id="CHEBI:15378"/>
        <dbReference type="ChEBI" id="CHEBI:30616"/>
        <dbReference type="ChEBI" id="CHEBI:229467"/>
        <dbReference type="ChEBI" id="CHEBI:456216"/>
        <dbReference type="EC" id="2.7.1.1"/>
    </reaction>
    <physiologicalReaction direction="left-to-right" evidence="10">
        <dbReference type="Rhea" id="RHEA:22741"/>
    </physiologicalReaction>
</comment>
<dbReference type="Proteomes" id="UP000654922">
    <property type="component" value="Unassembled WGS sequence"/>
</dbReference>
<proteinExistence type="inferred from homology"/>
<dbReference type="InterPro" id="IPR007150">
    <property type="entry name" value="HUS1/Mec3"/>
</dbReference>
<dbReference type="GO" id="GO:0005524">
    <property type="term" value="F:ATP binding"/>
    <property type="evidence" value="ECO:0007669"/>
    <property type="project" value="UniProtKB-KW"/>
</dbReference>
<name>A0A8H6PNH2_9EURO</name>
<dbReference type="GO" id="GO:0000077">
    <property type="term" value="P:DNA damage checkpoint signaling"/>
    <property type="evidence" value="ECO:0007669"/>
    <property type="project" value="InterPro"/>
</dbReference>
<dbReference type="GO" id="GO:0005536">
    <property type="term" value="F:D-glucose binding"/>
    <property type="evidence" value="ECO:0007669"/>
    <property type="project" value="InterPro"/>
</dbReference>
<evidence type="ECO:0000256" key="1">
    <source>
        <dbReference type="ARBA" id="ARBA00004888"/>
    </source>
</evidence>
<feature type="domain" description="Hexokinase N-terminal" evidence="13">
    <location>
        <begin position="23"/>
        <end position="217"/>
    </location>
</feature>
<evidence type="ECO:0000256" key="5">
    <source>
        <dbReference type="ARBA" id="ARBA00022679"/>
    </source>
</evidence>
<dbReference type="Gene3D" id="3.40.367.20">
    <property type="match status" value="1"/>
</dbReference>
<dbReference type="GO" id="GO:0005829">
    <property type="term" value="C:cytosol"/>
    <property type="evidence" value="ECO:0007669"/>
    <property type="project" value="TreeGrafter"/>
</dbReference>
<accession>A0A8H6PNH2</accession>
<dbReference type="OrthoDB" id="419537at2759"/>
<dbReference type="GO" id="GO:0008865">
    <property type="term" value="F:fructokinase activity"/>
    <property type="evidence" value="ECO:0007669"/>
    <property type="project" value="TreeGrafter"/>
</dbReference>
<keyword evidence="8" id="KW-0067">ATP-binding</keyword>
<dbReference type="Pfam" id="PF04005">
    <property type="entry name" value="Hus1"/>
    <property type="match status" value="1"/>
</dbReference>
<dbReference type="UniPathway" id="UPA00109">
    <property type="reaction ID" value="UER00180"/>
</dbReference>
<dbReference type="GO" id="GO:0006096">
    <property type="term" value="P:glycolytic process"/>
    <property type="evidence" value="ECO:0007669"/>
    <property type="project" value="UniProtKB-UniPathway"/>
</dbReference>
<evidence type="ECO:0000256" key="3">
    <source>
        <dbReference type="ARBA" id="ARBA00009225"/>
    </source>
</evidence>
<evidence type="ECO:0000313" key="15">
    <source>
        <dbReference type="Proteomes" id="UP000654922"/>
    </source>
</evidence>
<dbReference type="PANTHER" id="PTHR19443:SF16">
    <property type="entry name" value="HEXOKINASE TYPE 1-RELATED"/>
    <property type="match status" value="1"/>
</dbReference>
<dbReference type="InterPro" id="IPR001312">
    <property type="entry name" value="Hexokinase"/>
</dbReference>
<evidence type="ECO:0000256" key="2">
    <source>
        <dbReference type="ARBA" id="ARBA00005028"/>
    </source>
</evidence>
<protein>
    <recommendedName>
        <fullName evidence="4">hexokinase</fullName>
        <ecNumber evidence="4">2.7.1.1</ecNumber>
    </recommendedName>
</protein>
<evidence type="ECO:0000256" key="9">
    <source>
        <dbReference type="ARBA" id="ARBA00023152"/>
    </source>
</evidence>
<dbReference type="AlphaFoldDB" id="A0A8H6PNH2"/>
<evidence type="ECO:0000256" key="7">
    <source>
        <dbReference type="ARBA" id="ARBA00022777"/>
    </source>
</evidence>
<keyword evidence="7" id="KW-0418">Kinase</keyword>
<organism evidence="14 15">
    <name type="scientific">Aspergillus felis</name>
    <dbReference type="NCBI Taxonomy" id="1287682"/>
    <lineage>
        <taxon>Eukaryota</taxon>
        <taxon>Fungi</taxon>
        <taxon>Dikarya</taxon>
        <taxon>Ascomycota</taxon>
        <taxon>Pezizomycotina</taxon>
        <taxon>Eurotiomycetes</taxon>
        <taxon>Eurotiomycetidae</taxon>
        <taxon>Eurotiales</taxon>
        <taxon>Aspergillaceae</taxon>
        <taxon>Aspergillus</taxon>
        <taxon>Aspergillus subgen. Fumigati</taxon>
    </lineage>
</organism>
<keyword evidence="9" id="KW-0324">Glycolysis</keyword>
<evidence type="ECO:0000256" key="11">
    <source>
        <dbReference type="ARBA" id="ARBA00047905"/>
    </source>
</evidence>
<dbReference type="GO" id="GO:0005739">
    <property type="term" value="C:mitochondrion"/>
    <property type="evidence" value="ECO:0007669"/>
    <property type="project" value="TreeGrafter"/>
</dbReference>
<comment type="pathway">
    <text evidence="1">Carbohydrate degradation; glycolysis; D-glyceraldehyde 3-phosphate and glycerone phosphate from D-glucose: step 1/4.</text>
</comment>
<evidence type="ECO:0000313" key="14">
    <source>
        <dbReference type="EMBL" id="KAF7158040.1"/>
    </source>
</evidence>
<dbReference type="GO" id="GO:0004340">
    <property type="term" value="F:glucokinase activity"/>
    <property type="evidence" value="ECO:0007669"/>
    <property type="project" value="TreeGrafter"/>
</dbReference>
<dbReference type="PANTHER" id="PTHR19443">
    <property type="entry name" value="HEXOKINASE"/>
    <property type="match status" value="1"/>
</dbReference>
<evidence type="ECO:0000256" key="10">
    <source>
        <dbReference type="ARBA" id="ARBA00044613"/>
    </source>
</evidence>
<dbReference type="GO" id="GO:0006013">
    <property type="term" value="P:mannose metabolic process"/>
    <property type="evidence" value="ECO:0007669"/>
    <property type="project" value="TreeGrafter"/>
</dbReference>